<organism evidence="1 2">
    <name type="scientific">Orbilia javanica</name>
    <dbReference type="NCBI Taxonomy" id="47235"/>
    <lineage>
        <taxon>Eukaryota</taxon>
        <taxon>Fungi</taxon>
        <taxon>Dikarya</taxon>
        <taxon>Ascomycota</taxon>
        <taxon>Pezizomycotina</taxon>
        <taxon>Orbiliomycetes</taxon>
        <taxon>Orbiliales</taxon>
        <taxon>Orbiliaceae</taxon>
        <taxon>Orbilia</taxon>
    </lineage>
</organism>
<evidence type="ECO:0000313" key="1">
    <source>
        <dbReference type="EMBL" id="KAK6342858.1"/>
    </source>
</evidence>
<accession>A0AAN8MXG2</accession>
<comment type="caution">
    <text evidence="1">The sequence shown here is derived from an EMBL/GenBank/DDBJ whole genome shotgun (WGS) entry which is preliminary data.</text>
</comment>
<keyword evidence="2" id="KW-1185">Reference proteome</keyword>
<reference evidence="1 2" key="1">
    <citation type="submission" date="2019-10" db="EMBL/GenBank/DDBJ databases">
        <authorList>
            <person name="Palmer J.M."/>
        </authorList>
    </citation>
    <scope>NUCLEOTIDE SEQUENCE [LARGE SCALE GENOMIC DNA]</scope>
    <source>
        <strain evidence="1 2">TWF718</strain>
    </source>
</reference>
<protein>
    <submittedName>
        <fullName evidence="1">Uncharacterized protein</fullName>
    </submittedName>
</protein>
<dbReference type="Proteomes" id="UP001313282">
    <property type="component" value="Unassembled WGS sequence"/>
</dbReference>
<sequence>MANNPSYCRQKQMLLLTGSFTLFTGYLFNIPVASAIPVTMSDNIPEYNQTIFDVQFDRTPAKLVSRQTMTEVPLPPGSTASDGSGDLVFYGPECRLGIYEGGFRNRDGPIDTGPGARWEGRPLGTIYGDERLVFPENKCVNIKDLHPALPNQVSAYTLTGYCECRFYDHEGCPNEPGEGGFTAYNREDAALWNNGPDDNTLESFSCRTTNHFEEFKYCSIKISNNPTIALGRPASPIDVLKPKSYGNVDDKLFIRRAFNSLGQADCLRISEDIATRLSYYKINGCSCRFFTGMDCEVETYVYTEGNAGKTEKIYGLRQDLRSYYCLVPFGIAWVPRDDLDLEAIADKRNQETYPDTEI</sequence>
<proteinExistence type="predicted"/>
<evidence type="ECO:0000313" key="2">
    <source>
        <dbReference type="Proteomes" id="UP001313282"/>
    </source>
</evidence>
<dbReference type="AlphaFoldDB" id="A0AAN8MXG2"/>
<gene>
    <name evidence="1" type="ORF">TWF718_008240</name>
</gene>
<dbReference type="EMBL" id="JAVHNR010000005">
    <property type="protein sequence ID" value="KAK6342858.1"/>
    <property type="molecule type" value="Genomic_DNA"/>
</dbReference>
<name>A0AAN8MXG2_9PEZI</name>